<dbReference type="Pfam" id="PF00668">
    <property type="entry name" value="Condensation"/>
    <property type="match status" value="1"/>
</dbReference>
<dbReference type="SUPFAM" id="SSF52777">
    <property type="entry name" value="CoA-dependent acyltransferases"/>
    <property type="match status" value="2"/>
</dbReference>
<dbReference type="InterPro" id="IPR042099">
    <property type="entry name" value="ANL_N_sf"/>
</dbReference>
<evidence type="ECO:0000313" key="7">
    <source>
        <dbReference type="Proteomes" id="UP000736335"/>
    </source>
</evidence>
<organism evidence="6 7">
    <name type="scientific">Thelephora terrestris</name>
    <dbReference type="NCBI Taxonomy" id="56493"/>
    <lineage>
        <taxon>Eukaryota</taxon>
        <taxon>Fungi</taxon>
        <taxon>Dikarya</taxon>
        <taxon>Basidiomycota</taxon>
        <taxon>Agaricomycotina</taxon>
        <taxon>Agaricomycetes</taxon>
        <taxon>Thelephorales</taxon>
        <taxon>Thelephoraceae</taxon>
        <taxon>Thelephora</taxon>
    </lineage>
</organism>
<dbReference type="Gene3D" id="3.90.180.10">
    <property type="entry name" value="Medium-chain alcohol dehydrogenases, catalytic domain"/>
    <property type="match status" value="1"/>
</dbReference>
<feature type="domain" description="Ketoreductase" evidence="4">
    <location>
        <begin position="1020"/>
        <end position="1197"/>
    </location>
</feature>
<dbReference type="InterPro" id="IPR020843">
    <property type="entry name" value="ER"/>
</dbReference>
<feature type="compositionally biased region" description="Polar residues" evidence="3">
    <location>
        <begin position="1"/>
        <end position="10"/>
    </location>
</feature>
<dbReference type="InterPro" id="IPR009081">
    <property type="entry name" value="PP-bd_ACP"/>
</dbReference>
<dbReference type="Pfam" id="PF00550">
    <property type="entry name" value="PP-binding"/>
    <property type="match status" value="1"/>
</dbReference>
<accession>A0A9P6HHN3</accession>
<evidence type="ECO:0000259" key="4">
    <source>
        <dbReference type="SMART" id="SM00822"/>
    </source>
</evidence>
<dbReference type="PANTHER" id="PTHR43775">
    <property type="entry name" value="FATTY ACID SYNTHASE"/>
    <property type="match status" value="1"/>
</dbReference>
<dbReference type="InterPro" id="IPR050091">
    <property type="entry name" value="PKS_NRPS_Biosynth_Enz"/>
</dbReference>
<dbReference type="PANTHER" id="PTHR43775:SF37">
    <property type="entry name" value="SI:DKEY-61P9.11"/>
    <property type="match status" value="1"/>
</dbReference>
<dbReference type="InterPro" id="IPR057326">
    <property type="entry name" value="KR_dom"/>
</dbReference>
<dbReference type="GO" id="GO:0016491">
    <property type="term" value="F:oxidoreductase activity"/>
    <property type="evidence" value="ECO:0007669"/>
    <property type="project" value="InterPro"/>
</dbReference>
<sequence length="1960" mass="214360">MPSNHLNDSPVQDARLGSPPTPRQPATFRPRTSLEDLERPDRVTIRRFARDRIAANGGNHLRGQGPTVELPRDRIAANGGNHFYGQGPTVELPRDGGIMLEQRDIVLALMERDWVYGPGDNPPPYVPGRQVVLRQDAEDVGRVYSTKLDIGGSGFIIFVSVEFLRSMAYAVIASVVMILIKRYSPPSQTEIRTNDSVEDTIFFRLLDFGLSHLPIRLSNFGVYGLKGGAYGSAHEGRASLNTVPDVVTSTCFNKGLDKGTKRTGAWRNVVFKVVPTVNRMYLELPRNARVSGVGRLVLALRKDLSALVSKNFYMGTRASLLRGPRRGRIVDRRNDDVADIGGLGVTAGLVAEEVRMPSNHLNDSPVQDVRLGSPPTPRQPAIFRLRTSLEDLPEIASRPIEGIISVGSDTLSNSPETGKAYIARFEIPEDTPDVHGKGYCIHPGILDSITQIGFCSFMNMTNKTFDFNGTFLPVLETLLISARTNTKRFVSRVLDLDSSSSVARVVDAKLSSLLATHRFAVDYFAAGVDAEAADAKVNALKYPHGRSTIIDTATFADQSVPIRDATVDVILVNLDISKTPMNFESFPRLLAPHGTVIFLVHYLGCDVVTQDLPAGQSVILARIFTPPSVLPEELTTKVVFHHFLQGNEGMLVEKVKQMSADGELWVGGNDDAGGIGALGVVADTSLTVDEREGWVHTIRQNPKILEDHLKVTAAGEVLIHHFGYSKSSHGHRSVAAAYPPLPGSSEVEVAVEAFGITDLEDGAPLTAFVGSVDGKKVLGYSHQKLVDTIIVDRRAITSLPETVSVTDAVSLPDTTLPAWVGLVEVGKIEKNSIVLVHDALSRVGRAAIQIVQNLGASALFTVASKSEARILSTEFGIDVKSIAVNASASTALAAAKEQLEASSVEGFDLIFNSTGRVDLALVVDIISSFGLYVHNKQTSDPVKLPADAPAARIVDIATLAKKHPAKLTAFLDAVLNAHVANPFKLSPVENITSSQVLVVKTPRPENVRIDPAAQLFDLRKTYLLIGGCSEFGIGITVWMFNHGARHIYLTPRRGRKALSPVDTLYLRDINNKGGDAKAISCDALSKADMAKLIQTAEAVGPLGGIMLMTVVLRDFSFANLTQQHFDDVYRSKVAALNVILELVDLNKIDFNLLFSTIGTVFGNAGQAPYLVAQLYLDKIAETLPNAISTSFPRITDSVIFKRLVQSTKGGANTAKLSKLGMTTPQVCEFIGDSIVRKIPHYLPPLNHKSCGEISDNALITSYGLDSLAATRFSSQLKGAFGISMSQIELLGSMSVGVPNELIAKSRATESESGSSTALDDGSAKYGLRRTDASPHQYRIWLAQLEYDNSRGRNVTVVDQAMKRFGATQWGAHEGYFVTVESKVPIDLDRMTKAFEETINRHGSFGTTFHWDEEKGKPSTPRPTMTDETSLDIFFYDLFQLYVHGIDSLPPVQLHYSDFSDWLIRTADCRAELRDEQIKYWSKKLDGVQPPILTLAKPSEVEQSPITQIEGRIGSSALTRYNDYVATTSATSFSAFFAAYNLLLLVPELLQEVLGFFANMLPIRTTLEDETTFAEYLEKLRLDLVTDLSDDDVTLEDIVSQTKTSSQDRPYFKHLFAPGGLNMSITGRLDTSDITTTAVISFPNGEEKYELLLTVHYKTGEVILRFDNYLYTEETARQFLDAYCNLVDTLGWNPHVKIGDVSAVSDQEHARLVKELSISGPINPVERKLHQLVEAQAKQTPTTVAIEFEDQYLTYAQLNSKANRLARLLSKQGVGPDKDGEDTEVRANNSTEDTIFFRLLNFGLSHPPGHLYYTLAYSYHVWYPTLLVFASRKDLFALVSKNPYTGTRASLLKGSRRGRIVGHLKDDVADIGGLGVTAGLVAEEVRGPSIRFVVIGSPRNAHTHHPAAALYPASADPQEAEVAVEAFPPSIVRIKMSSHQKLVNIVLLKHSVLPPSQTPPL</sequence>
<dbReference type="SMART" id="SM00822">
    <property type="entry name" value="PKS_KR"/>
    <property type="match status" value="1"/>
</dbReference>
<dbReference type="SMART" id="SM00829">
    <property type="entry name" value="PKS_ER"/>
    <property type="match status" value="1"/>
</dbReference>
<dbReference type="Proteomes" id="UP000736335">
    <property type="component" value="Unassembled WGS sequence"/>
</dbReference>
<dbReference type="InterPro" id="IPR001242">
    <property type="entry name" value="Condensation_dom"/>
</dbReference>
<dbReference type="SUPFAM" id="SSF56801">
    <property type="entry name" value="Acetyl-CoA synthetase-like"/>
    <property type="match status" value="1"/>
</dbReference>
<dbReference type="Gene3D" id="3.30.559.10">
    <property type="entry name" value="Chloramphenicol acetyltransferase-like domain"/>
    <property type="match status" value="1"/>
</dbReference>
<feature type="domain" description="Enoyl reductase (ER)" evidence="5">
    <location>
        <begin position="730"/>
        <end position="999"/>
    </location>
</feature>
<keyword evidence="7" id="KW-1185">Reference proteome</keyword>
<dbReference type="OrthoDB" id="329835at2759"/>
<feature type="region of interest" description="Disordered" evidence="3">
    <location>
        <begin position="1"/>
        <end position="40"/>
    </location>
</feature>
<protein>
    <recommendedName>
        <fullName evidence="8">Carrier domain-containing protein</fullName>
    </recommendedName>
</protein>
<evidence type="ECO:0000256" key="3">
    <source>
        <dbReference type="SAM" id="MobiDB-lite"/>
    </source>
</evidence>
<reference evidence="6" key="2">
    <citation type="submission" date="2020-11" db="EMBL/GenBank/DDBJ databases">
        <authorList>
            <consortium name="DOE Joint Genome Institute"/>
            <person name="Kuo A."/>
            <person name="Miyauchi S."/>
            <person name="Kiss E."/>
            <person name="Drula E."/>
            <person name="Kohler A."/>
            <person name="Sanchez-Garcia M."/>
            <person name="Andreopoulos B."/>
            <person name="Barry K.W."/>
            <person name="Bonito G."/>
            <person name="Buee M."/>
            <person name="Carver A."/>
            <person name="Chen C."/>
            <person name="Cichocki N."/>
            <person name="Clum A."/>
            <person name="Culley D."/>
            <person name="Crous P.W."/>
            <person name="Fauchery L."/>
            <person name="Girlanda M."/>
            <person name="Hayes R."/>
            <person name="Keri Z."/>
            <person name="Labutti K."/>
            <person name="Lipzen A."/>
            <person name="Lombard V."/>
            <person name="Magnuson J."/>
            <person name="Maillard F."/>
            <person name="Morin E."/>
            <person name="Murat C."/>
            <person name="Nolan M."/>
            <person name="Ohm R."/>
            <person name="Pangilinan J."/>
            <person name="Pereira M."/>
            <person name="Perotto S."/>
            <person name="Peter M."/>
            <person name="Riley R."/>
            <person name="Sitrit Y."/>
            <person name="Stielow B."/>
            <person name="Szollosi G."/>
            <person name="Zifcakova L."/>
            <person name="Stursova M."/>
            <person name="Spatafora J.W."/>
            <person name="Tedersoo L."/>
            <person name="Vaario L.-M."/>
            <person name="Yamada A."/>
            <person name="Yan M."/>
            <person name="Wang P."/>
            <person name="Xu J."/>
            <person name="Bruns T."/>
            <person name="Baldrian P."/>
            <person name="Vilgalys R."/>
            <person name="Henrissat B."/>
            <person name="Grigoriev I.V."/>
            <person name="Hibbett D."/>
            <person name="Nagy L.G."/>
            <person name="Martin F.M."/>
        </authorList>
    </citation>
    <scope>NUCLEOTIDE SEQUENCE</scope>
    <source>
        <strain evidence="6">UH-Tt-Lm1</strain>
    </source>
</reference>
<dbReference type="GO" id="GO:0004312">
    <property type="term" value="F:fatty acid synthase activity"/>
    <property type="evidence" value="ECO:0007669"/>
    <property type="project" value="TreeGrafter"/>
</dbReference>
<proteinExistence type="predicted"/>
<keyword evidence="2" id="KW-0597">Phosphoprotein</keyword>
<dbReference type="InterPro" id="IPR023213">
    <property type="entry name" value="CAT-like_dom_sf"/>
</dbReference>
<dbReference type="Gene3D" id="3.30.559.30">
    <property type="entry name" value="Nonribosomal peptide synthetase, condensation domain"/>
    <property type="match status" value="2"/>
</dbReference>
<dbReference type="InterPro" id="IPR036291">
    <property type="entry name" value="NAD(P)-bd_dom_sf"/>
</dbReference>
<dbReference type="Gene3D" id="3.40.50.12780">
    <property type="entry name" value="N-terminal domain of ligase-like"/>
    <property type="match status" value="1"/>
</dbReference>
<dbReference type="SUPFAM" id="SSF51735">
    <property type="entry name" value="NAD(P)-binding Rossmann-fold domains"/>
    <property type="match status" value="2"/>
</dbReference>
<dbReference type="Gene3D" id="3.40.50.720">
    <property type="entry name" value="NAD(P)-binding Rossmann-like Domain"/>
    <property type="match status" value="1"/>
</dbReference>
<evidence type="ECO:0000259" key="5">
    <source>
        <dbReference type="SMART" id="SM00829"/>
    </source>
</evidence>
<evidence type="ECO:0000313" key="6">
    <source>
        <dbReference type="EMBL" id="KAF9787387.1"/>
    </source>
</evidence>
<evidence type="ECO:0000256" key="2">
    <source>
        <dbReference type="ARBA" id="ARBA00022553"/>
    </source>
</evidence>
<evidence type="ECO:0008006" key="8">
    <source>
        <dbReference type="Google" id="ProtNLM"/>
    </source>
</evidence>
<evidence type="ECO:0000256" key="1">
    <source>
        <dbReference type="ARBA" id="ARBA00022450"/>
    </source>
</evidence>
<reference evidence="6" key="1">
    <citation type="journal article" date="2020" name="Nat. Commun.">
        <title>Large-scale genome sequencing of mycorrhizal fungi provides insights into the early evolution of symbiotic traits.</title>
        <authorList>
            <person name="Miyauchi S."/>
            <person name="Kiss E."/>
            <person name="Kuo A."/>
            <person name="Drula E."/>
            <person name="Kohler A."/>
            <person name="Sanchez-Garcia M."/>
            <person name="Morin E."/>
            <person name="Andreopoulos B."/>
            <person name="Barry K.W."/>
            <person name="Bonito G."/>
            <person name="Buee M."/>
            <person name="Carver A."/>
            <person name="Chen C."/>
            <person name="Cichocki N."/>
            <person name="Clum A."/>
            <person name="Culley D."/>
            <person name="Crous P.W."/>
            <person name="Fauchery L."/>
            <person name="Girlanda M."/>
            <person name="Hayes R.D."/>
            <person name="Keri Z."/>
            <person name="LaButti K."/>
            <person name="Lipzen A."/>
            <person name="Lombard V."/>
            <person name="Magnuson J."/>
            <person name="Maillard F."/>
            <person name="Murat C."/>
            <person name="Nolan M."/>
            <person name="Ohm R.A."/>
            <person name="Pangilinan J."/>
            <person name="Pereira M.F."/>
            <person name="Perotto S."/>
            <person name="Peter M."/>
            <person name="Pfister S."/>
            <person name="Riley R."/>
            <person name="Sitrit Y."/>
            <person name="Stielow J.B."/>
            <person name="Szollosi G."/>
            <person name="Zifcakova L."/>
            <person name="Stursova M."/>
            <person name="Spatafora J.W."/>
            <person name="Tedersoo L."/>
            <person name="Vaario L.M."/>
            <person name="Yamada A."/>
            <person name="Yan M."/>
            <person name="Wang P."/>
            <person name="Xu J."/>
            <person name="Bruns T."/>
            <person name="Baldrian P."/>
            <person name="Vilgalys R."/>
            <person name="Dunand C."/>
            <person name="Henrissat B."/>
            <person name="Grigoriev I.V."/>
            <person name="Hibbett D."/>
            <person name="Nagy L.G."/>
            <person name="Martin F.M."/>
        </authorList>
    </citation>
    <scope>NUCLEOTIDE SEQUENCE</scope>
    <source>
        <strain evidence="6">UH-Tt-Lm1</strain>
    </source>
</reference>
<name>A0A9P6HHN3_9AGAM</name>
<dbReference type="InterPro" id="IPR013968">
    <property type="entry name" value="PKS_KR"/>
</dbReference>
<dbReference type="GO" id="GO:0006633">
    <property type="term" value="P:fatty acid biosynthetic process"/>
    <property type="evidence" value="ECO:0007669"/>
    <property type="project" value="TreeGrafter"/>
</dbReference>
<comment type="caution">
    <text evidence="6">The sequence shown here is derived from an EMBL/GenBank/DDBJ whole genome shotgun (WGS) entry which is preliminary data.</text>
</comment>
<dbReference type="EMBL" id="WIUZ02000005">
    <property type="protein sequence ID" value="KAF9787387.1"/>
    <property type="molecule type" value="Genomic_DNA"/>
</dbReference>
<gene>
    <name evidence="6" type="ORF">BJ322DRAFT_1019812</name>
</gene>
<keyword evidence="1" id="KW-0596">Phosphopantetheine</keyword>
<dbReference type="Pfam" id="PF08659">
    <property type="entry name" value="KR"/>
    <property type="match status" value="1"/>
</dbReference>